<dbReference type="EMBL" id="CP026925">
    <property type="protein sequence ID" value="AVH44032.1"/>
    <property type="molecule type" value="Genomic_DNA"/>
</dbReference>
<gene>
    <name evidence="1" type="ORF">At1D1609_39850</name>
</gene>
<organism evidence="1 2">
    <name type="scientific">Agrobacterium tumefaciens</name>
    <dbReference type="NCBI Taxonomy" id="358"/>
    <lineage>
        <taxon>Bacteria</taxon>
        <taxon>Pseudomonadati</taxon>
        <taxon>Pseudomonadota</taxon>
        <taxon>Alphaproteobacteria</taxon>
        <taxon>Hyphomicrobiales</taxon>
        <taxon>Rhizobiaceae</taxon>
        <taxon>Rhizobium/Agrobacterium group</taxon>
        <taxon>Agrobacterium</taxon>
        <taxon>Agrobacterium tumefaciens complex</taxon>
    </lineage>
</organism>
<protein>
    <submittedName>
        <fullName evidence="1">Uncharacterized protein</fullName>
    </submittedName>
</protein>
<proteinExistence type="predicted"/>
<evidence type="ECO:0000313" key="2">
    <source>
        <dbReference type="Proteomes" id="UP000237717"/>
    </source>
</evidence>
<dbReference type="Proteomes" id="UP000237717">
    <property type="component" value="Chromosome II"/>
</dbReference>
<name>A0A2L2LI65_AGRTU</name>
<sequence length="94" mass="10509">MKLMRKEDIPAYVEAIAATGCDITAIGDEFYVIGDADLPKPRCFDVQPELAEISEKFGECDHLRREIIAYLHLIGRSYVPDDAHLGGTNPYTTH</sequence>
<dbReference type="RefSeq" id="WP_233282690.1">
    <property type="nucleotide sequence ID" value="NZ_CP026925.1"/>
</dbReference>
<reference evidence="1 2" key="1">
    <citation type="submission" date="2018-02" db="EMBL/GenBank/DDBJ databases">
        <title>Complete genome sequence of Agrobacterium tumefaciens 1D1609.</title>
        <authorList>
            <person name="Cho S.-T."/>
            <person name="Haryono M."/>
            <person name="Chang H.-H."/>
            <person name="Santos M.N."/>
            <person name="Lai E.-M."/>
            <person name="Kuo C.-H."/>
        </authorList>
    </citation>
    <scope>NUCLEOTIDE SEQUENCE [LARGE SCALE GENOMIC DNA]</scope>
    <source>
        <strain evidence="1 2">1D1609</strain>
    </source>
</reference>
<dbReference type="AlphaFoldDB" id="A0A2L2LI65"/>
<evidence type="ECO:0000313" key="1">
    <source>
        <dbReference type="EMBL" id="AVH44032.1"/>
    </source>
</evidence>
<accession>A0A2L2LI65</accession>